<dbReference type="Proteomes" id="UP001165090">
    <property type="component" value="Unassembled WGS sequence"/>
</dbReference>
<proteinExistence type="predicted"/>
<feature type="compositionally biased region" description="Basic and acidic residues" evidence="1">
    <location>
        <begin position="529"/>
        <end position="544"/>
    </location>
</feature>
<comment type="caution">
    <text evidence="2">The sequence shown here is derived from an EMBL/GenBank/DDBJ whole genome shotgun (WGS) entry which is preliminary data.</text>
</comment>
<evidence type="ECO:0000313" key="3">
    <source>
        <dbReference type="Proteomes" id="UP001165090"/>
    </source>
</evidence>
<feature type="non-terminal residue" evidence="2">
    <location>
        <position position="558"/>
    </location>
</feature>
<evidence type="ECO:0000313" key="2">
    <source>
        <dbReference type="EMBL" id="GLI67348.1"/>
    </source>
</evidence>
<feature type="region of interest" description="Disordered" evidence="1">
    <location>
        <begin position="189"/>
        <end position="208"/>
    </location>
</feature>
<evidence type="ECO:0008006" key="4">
    <source>
        <dbReference type="Google" id="ProtNLM"/>
    </source>
</evidence>
<accession>A0ABQ5SCZ7</accession>
<feature type="compositionally biased region" description="Low complexity" evidence="1">
    <location>
        <begin position="110"/>
        <end position="128"/>
    </location>
</feature>
<keyword evidence="3" id="KW-1185">Reference proteome</keyword>
<feature type="region of interest" description="Disordered" evidence="1">
    <location>
        <begin position="518"/>
        <end position="558"/>
    </location>
</feature>
<protein>
    <recommendedName>
        <fullName evidence="4">GCF C-terminal domain-containing protein</fullName>
    </recommendedName>
</protein>
<evidence type="ECO:0000256" key="1">
    <source>
        <dbReference type="SAM" id="MobiDB-lite"/>
    </source>
</evidence>
<dbReference type="EMBL" id="BSDZ01000078">
    <property type="protein sequence ID" value="GLI67348.1"/>
    <property type="molecule type" value="Genomic_DNA"/>
</dbReference>
<feature type="non-terminal residue" evidence="2">
    <location>
        <position position="1"/>
    </location>
</feature>
<name>A0ABQ5SCZ7_9CHLO</name>
<feature type="compositionally biased region" description="Low complexity" evidence="1">
    <location>
        <begin position="189"/>
        <end position="198"/>
    </location>
</feature>
<feature type="region of interest" description="Disordered" evidence="1">
    <location>
        <begin position="84"/>
        <end position="131"/>
    </location>
</feature>
<organism evidence="2 3">
    <name type="scientific">Volvox africanus</name>
    <dbReference type="NCBI Taxonomy" id="51714"/>
    <lineage>
        <taxon>Eukaryota</taxon>
        <taxon>Viridiplantae</taxon>
        <taxon>Chlorophyta</taxon>
        <taxon>core chlorophytes</taxon>
        <taxon>Chlorophyceae</taxon>
        <taxon>CS clade</taxon>
        <taxon>Chlamydomonadales</taxon>
        <taxon>Volvocaceae</taxon>
        <taxon>Volvox</taxon>
    </lineage>
</organism>
<sequence>LLQDETPAGPLVVPAVRLAAGPAVVPPVAPSTAATAATAPAPAVAVAVVANGGASGYPLATAQAGTSPPLTTGTLRDLLPRPVRAQPDQSSASYSPQPSRPSEPRAEELGATPALPSSPGGPAGLTLLEFGGPAPLMSSTCTSSTAVMEPATELVARSTRTPRAVRVHSEEWLAARQAVEAADAAVPASSGAAGNGAAWNQPHRRDAAASRVTQSAFVGVENSGQAAVPEAVWGPSRALAAARSTSGTTVGGSALSEIQAESVSEPRGVLVLHEAPLRDALEAATAASFPLPSRKQLQDIAIDRHSWRLHAAVLFPDLYDADWHSCLFDFLFEIWPEVGRAHVTGGGSSGTRRLLFTREVELTEVLAVDAAGVAASAPPAPSPSPARVQRATRLLEDAYAFAARCFSSMDFAVRSAVVVSALDCMGDHDELVEHLALRLPTLMVQRLLVPLVPHFQPPWVVEEWLGAVADAYPDYVPVATVPRRWQELMERLAAAEVVHPGGGRGVVHAVLEFAEEGARNGQRPVARQEASKRPRAEGHAERLRGPRQHQRTRANTSE</sequence>
<feature type="compositionally biased region" description="Polar residues" evidence="1">
    <location>
        <begin position="87"/>
        <end position="97"/>
    </location>
</feature>
<reference evidence="2 3" key="1">
    <citation type="journal article" date="2023" name="IScience">
        <title>Expanded male sex-determining region conserved during the evolution of homothallism in the green alga Volvox.</title>
        <authorList>
            <person name="Yamamoto K."/>
            <person name="Matsuzaki R."/>
            <person name="Mahakham W."/>
            <person name="Heman W."/>
            <person name="Sekimoto H."/>
            <person name="Kawachi M."/>
            <person name="Minakuchi Y."/>
            <person name="Toyoda A."/>
            <person name="Nozaki H."/>
        </authorList>
    </citation>
    <scope>NUCLEOTIDE SEQUENCE [LARGE SCALE GENOMIC DNA]</scope>
    <source>
        <strain evidence="2 3">NIES-4468</strain>
    </source>
</reference>
<gene>
    <name evidence="2" type="ORF">VaNZ11_011424</name>
</gene>